<protein>
    <recommendedName>
        <fullName evidence="10">Transmembrane 4 L6 family member 18</fullName>
    </recommendedName>
</protein>
<gene>
    <name evidence="8" type="ORF">GDO81_007440</name>
</gene>
<name>A0AAV7C847_ENGPU</name>
<evidence type="ECO:0000313" key="9">
    <source>
        <dbReference type="Proteomes" id="UP000824782"/>
    </source>
</evidence>
<evidence type="ECO:0000256" key="1">
    <source>
        <dbReference type="ARBA" id="ARBA00004141"/>
    </source>
</evidence>
<feature type="transmembrane region" description="Helical" evidence="6">
    <location>
        <begin position="34"/>
        <end position="58"/>
    </location>
</feature>
<keyword evidence="4 6" id="KW-1133">Transmembrane helix</keyword>
<dbReference type="EMBL" id="WNYA01000003">
    <property type="protein sequence ID" value="KAG8580845.1"/>
    <property type="molecule type" value="Genomic_DNA"/>
</dbReference>
<keyword evidence="5 6" id="KW-0472">Membrane</keyword>
<evidence type="ECO:0000256" key="5">
    <source>
        <dbReference type="ARBA" id="ARBA00023136"/>
    </source>
</evidence>
<feature type="signal peptide" evidence="7">
    <location>
        <begin position="1"/>
        <end position="18"/>
    </location>
</feature>
<dbReference type="Pfam" id="PF05805">
    <property type="entry name" value="L6_membrane"/>
    <property type="match status" value="1"/>
</dbReference>
<evidence type="ECO:0008006" key="10">
    <source>
        <dbReference type="Google" id="ProtNLM"/>
    </source>
</evidence>
<keyword evidence="3 6" id="KW-0812">Transmembrane</keyword>
<sequence>MIILSAVLLLVDFYKCSSSCCAGRQSYNIHCSRLGSALFALLGVLFSGYSLIISSLGLSQGPYCRTETGWSYPFANTAGGYLVVYSSWSQCLEPGNVVEWNIILFSILIALSALQVIICIYKIIYDVMAMMCGTHKILAQPDPI</sequence>
<evidence type="ECO:0000256" key="4">
    <source>
        <dbReference type="ARBA" id="ARBA00022989"/>
    </source>
</evidence>
<accession>A0AAV7C847</accession>
<evidence type="ECO:0000313" key="8">
    <source>
        <dbReference type="EMBL" id="KAG8580845.1"/>
    </source>
</evidence>
<dbReference type="EMBL" id="WNYA01000003">
    <property type="protein sequence ID" value="KAG8580844.1"/>
    <property type="molecule type" value="Genomic_DNA"/>
</dbReference>
<keyword evidence="9" id="KW-1185">Reference proteome</keyword>
<dbReference type="Proteomes" id="UP000824782">
    <property type="component" value="Unassembled WGS sequence"/>
</dbReference>
<comment type="similarity">
    <text evidence="2">Belongs to the L6 tetraspanin family.</text>
</comment>
<dbReference type="PANTHER" id="PTHR14198:SF14">
    <property type="entry name" value="TRANSMEMBRANE 4 L6 FAMILY MEMBER 18"/>
    <property type="match status" value="1"/>
</dbReference>
<feature type="transmembrane region" description="Helical" evidence="6">
    <location>
        <begin position="100"/>
        <end position="121"/>
    </location>
</feature>
<dbReference type="GO" id="GO:0016020">
    <property type="term" value="C:membrane"/>
    <property type="evidence" value="ECO:0007669"/>
    <property type="project" value="UniProtKB-SubCell"/>
</dbReference>
<organism evidence="8 9">
    <name type="scientific">Engystomops pustulosus</name>
    <name type="common">Tungara frog</name>
    <name type="synonym">Physalaemus pustulosus</name>
    <dbReference type="NCBI Taxonomy" id="76066"/>
    <lineage>
        <taxon>Eukaryota</taxon>
        <taxon>Metazoa</taxon>
        <taxon>Chordata</taxon>
        <taxon>Craniata</taxon>
        <taxon>Vertebrata</taxon>
        <taxon>Euteleostomi</taxon>
        <taxon>Amphibia</taxon>
        <taxon>Batrachia</taxon>
        <taxon>Anura</taxon>
        <taxon>Neobatrachia</taxon>
        <taxon>Hyloidea</taxon>
        <taxon>Leptodactylidae</taxon>
        <taxon>Leiuperinae</taxon>
        <taxon>Engystomops</taxon>
    </lineage>
</organism>
<dbReference type="PANTHER" id="PTHR14198">
    <property type="entry name" value="TRANSMEMBRANE 4 L6 FAMILY MEMBER 1-RELATED"/>
    <property type="match status" value="1"/>
</dbReference>
<comment type="subcellular location">
    <subcellularLocation>
        <location evidence="1">Membrane</location>
        <topology evidence="1">Multi-pass membrane protein</topology>
    </subcellularLocation>
</comment>
<proteinExistence type="inferred from homology"/>
<evidence type="ECO:0000256" key="6">
    <source>
        <dbReference type="SAM" id="Phobius"/>
    </source>
</evidence>
<dbReference type="InterPro" id="IPR008661">
    <property type="entry name" value="L6_membrane"/>
</dbReference>
<evidence type="ECO:0000256" key="3">
    <source>
        <dbReference type="ARBA" id="ARBA00022692"/>
    </source>
</evidence>
<reference evidence="8" key="1">
    <citation type="thesis" date="2020" institute="ProQuest LLC" country="789 East Eisenhower Parkway, Ann Arbor, MI, USA">
        <title>Comparative Genomics and Chromosome Evolution.</title>
        <authorList>
            <person name="Mudd A.B."/>
        </authorList>
    </citation>
    <scope>NUCLEOTIDE SEQUENCE</scope>
    <source>
        <strain evidence="8">237g6f4</strain>
        <tissue evidence="8">Blood</tissue>
    </source>
</reference>
<dbReference type="AlphaFoldDB" id="A0AAV7C847"/>
<evidence type="ECO:0000256" key="2">
    <source>
        <dbReference type="ARBA" id="ARBA00006193"/>
    </source>
</evidence>
<feature type="chain" id="PRO_5044715745" description="Transmembrane 4 L6 family member 18" evidence="7">
    <location>
        <begin position="19"/>
        <end position="144"/>
    </location>
</feature>
<comment type="caution">
    <text evidence="8">The sequence shown here is derived from an EMBL/GenBank/DDBJ whole genome shotgun (WGS) entry which is preliminary data.</text>
</comment>
<evidence type="ECO:0000256" key="7">
    <source>
        <dbReference type="SAM" id="SignalP"/>
    </source>
</evidence>
<keyword evidence="7" id="KW-0732">Signal</keyword>
<feature type="transmembrane region" description="Helical" evidence="6">
    <location>
        <begin position="70"/>
        <end position="88"/>
    </location>
</feature>